<dbReference type="GeneID" id="29061710"/>
<dbReference type="OrthoDB" id="26718at10239"/>
<accession>A0A1B2ICG1</accession>
<evidence type="ECO:0000313" key="2">
    <source>
        <dbReference type="Proteomes" id="UP000201594"/>
    </source>
</evidence>
<organism evidence="1 2">
    <name type="scientific">Erwinia phage vB_EamM_EarlPhillipIV</name>
    <dbReference type="NCBI Taxonomy" id="1883372"/>
    <lineage>
        <taxon>Viruses</taxon>
        <taxon>Duplodnaviria</taxon>
        <taxon>Heunggongvirae</taxon>
        <taxon>Uroviricota</taxon>
        <taxon>Caudoviricetes</taxon>
        <taxon>Chimalliviridae</taxon>
        <taxon>Derbicusvirus</taxon>
        <taxon>Derbicusvirus derbicus</taxon>
    </lineage>
</organism>
<dbReference type="Proteomes" id="UP000201594">
    <property type="component" value="Segment"/>
</dbReference>
<reference evidence="1 2" key="1">
    <citation type="submission" date="2016-06" db="EMBL/GenBank/DDBJ databases">
        <authorList>
            <person name="Kjaerup R.B."/>
            <person name="Dalgaard T.S."/>
            <person name="Juul-Madsen H.R."/>
        </authorList>
    </citation>
    <scope>NUCLEOTIDE SEQUENCE [LARGE SCALE GENOMIC DNA]</scope>
</reference>
<sequence>MSFNVAIVPQRKFGAARRVSAIQLYAQRNNLDYNVAASQLADTPLNDILRELGLLPKEEAAV</sequence>
<dbReference type="RefSeq" id="YP_009278419.1">
    <property type="nucleotide sequence ID" value="NC_031007.1"/>
</dbReference>
<evidence type="ECO:0000313" key="1">
    <source>
        <dbReference type="EMBL" id="ANZ48956.1"/>
    </source>
</evidence>
<name>A0A1B2ICG1_9CAUD</name>
<dbReference type="KEGG" id="vg:29061710"/>
<dbReference type="EMBL" id="KX397367">
    <property type="protein sequence ID" value="ANZ48956.1"/>
    <property type="molecule type" value="Genomic_DNA"/>
</dbReference>
<proteinExistence type="predicted"/>
<protein>
    <submittedName>
        <fullName evidence="1">Uncharacterized protein</fullName>
    </submittedName>
</protein>
<gene>
    <name evidence="1" type="ORF">EARLPHILLIPIV_107</name>
</gene>